<protein>
    <submittedName>
        <fullName evidence="1">Uncharacterized protein</fullName>
    </submittedName>
</protein>
<proteinExistence type="predicted"/>
<evidence type="ECO:0000313" key="2">
    <source>
        <dbReference type="Proteomes" id="UP000299102"/>
    </source>
</evidence>
<dbReference type="Proteomes" id="UP000299102">
    <property type="component" value="Unassembled WGS sequence"/>
</dbReference>
<name>A0A4C1YKM2_EUMVA</name>
<dbReference type="AlphaFoldDB" id="A0A4C1YKM2"/>
<dbReference type="EMBL" id="BGZK01001231">
    <property type="protein sequence ID" value="GBP74977.1"/>
    <property type="molecule type" value="Genomic_DNA"/>
</dbReference>
<evidence type="ECO:0000313" key="1">
    <source>
        <dbReference type="EMBL" id="GBP74977.1"/>
    </source>
</evidence>
<dbReference type="PROSITE" id="PS51257">
    <property type="entry name" value="PROKAR_LIPOPROTEIN"/>
    <property type="match status" value="1"/>
</dbReference>
<accession>A0A4C1YKM2</accession>
<keyword evidence="2" id="KW-1185">Reference proteome</keyword>
<organism evidence="1 2">
    <name type="scientific">Eumeta variegata</name>
    <name type="common">Bagworm moth</name>
    <name type="synonym">Eumeta japonica</name>
    <dbReference type="NCBI Taxonomy" id="151549"/>
    <lineage>
        <taxon>Eukaryota</taxon>
        <taxon>Metazoa</taxon>
        <taxon>Ecdysozoa</taxon>
        <taxon>Arthropoda</taxon>
        <taxon>Hexapoda</taxon>
        <taxon>Insecta</taxon>
        <taxon>Pterygota</taxon>
        <taxon>Neoptera</taxon>
        <taxon>Endopterygota</taxon>
        <taxon>Lepidoptera</taxon>
        <taxon>Glossata</taxon>
        <taxon>Ditrysia</taxon>
        <taxon>Tineoidea</taxon>
        <taxon>Psychidae</taxon>
        <taxon>Oiketicinae</taxon>
        <taxon>Eumeta</taxon>
    </lineage>
</organism>
<sequence length="92" mass="10136">MPLPRIQPFRTSQHSAICICSYVFAGCVPQEATSLSVKSYMYSVQSARMWQSTTLPPLRCGREAGHMCSKSAHKIGAAVVQQDVVLDECLDM</sequence>
<gene>
    <name evidence="1" type="ORF">EVAR_56268_1</name>
</gene>
<comment type="caution">
    <text evidence="1">The sequence shown here is derived from an EMBL/GenBank/DDBJ whole genome shotgun (WGS) entry which is preliminary data.</text>
</comment>
<reference evidence="1 2" key="1">
    <citation type="journal article" date="2019" name="Commun. Biol.">
        <title>The bagworm genome reveals a unique fibroin gene that provides high tensile strength.</title>
        <authorList>
            <person name="Kono N."/>
            <person name="Nakamura H."/>
            <person name="Ohtoshi R."/>
            <person name="Tomita M."/>
            <person name="Numata K."/>
            <person name="Arakawa K."/>
        </authorList>
    </citation>
    <scope>NUCLEOTIDE SEQUENCE [LARGE SCALE GENOMIC DNA]</scope>
</reference>